<dbReference type="GO" id="GO:0009055">
    <property type="term" value="F:electron transfer activity"/>
    <property type="evidence" value="ECO:0007669"/>
    <property type="project" value="InterPro"/>
</dbReference>
<evidence type="ECO:0000256" key="4">
    <source>
        <dbReference type="ARBA" id="ARBA00022723"/>
    </source>
</evidence>
<dbReference type="InterPro" id="IPR009056">
    <property type="entry name" value="Cyt_c-like_dom"/>
</dbReference>
<proteinExistence type="predicted"/>
<sequence>MKKLIAGFVFGVSLTAMAHGAGDPEAGKQNAAACQGCHGEGGAKPIMGAYPKLSGQGERYLYDQLKAIQENARVVPEMAGQLGGKSKQDLQDLAAYFAKQDISVNQADPELVEKGAALYRGGNMASGVPACAGCHNPQGKGNEPAGFPHLGGQNADYLAKQLSEYRGGTRSNGTNAAIMMDVASKLTDAEIKAVASYLSGLN</sequence>
<reference evidence="9" key="1">
    <citation type="journal article" date="2015" name="Nature">
        <title>Complex archaea that bridge the gap between prokaryotes and eukaryotes.</title>
        <authorList>
            <person name="Spang A."/>
            <person name="Saw J.H."/>
            <person name="Jorgensen S.L."/>
            <person name="Zaremba-Niedzwiedzka K."/>
            <person name="Martijn J."/>
            <person name="Lind A.E."/>
            <person name="van Eijk R."/>
            <person name="Schleper C."/>
            <person name="Guy L."/>
            <person name="Ettema T.J."/>
        </authorList>
    </citation>
    <scope>NUCLEOTIDE SEQUENCE</scope>
</reference>
<evidence type="ECO:0000256" key="6">
    <source>
        <dbReference type="ARBA" id="ARBA00022982"/>
    </source>
</evidence>
<comment type="subcellular location">
    <subcellularLocation>
        <location evidence="1">Periplasm</location>
    </subcellularLocation>
</comment>
<evidence type="ECO:0000259" key="8">
    <source>
        <dbReference type="PROSITE" id="PS51007"/>
    </source>
</evidence>
<keyword evidence="5" id="KW-0574">Periplasm</keyword>
<dbReference type="InterPro" id="IPR036909">
    <property type="entry name" value="Cyt_c-like_dom_sf"/>
</dbReference>
<dbReference type="GO" id="GO:0042597">
    <property type="term" value="C:periplasmic space"/>
    <property type="evidence" value="ECO:0007669"/>
    <property type="project" value="UniProtKB-SubCell"/>
</dbReference>
<feature type="domain" description="Cytochrome c" evidence="8">
    <location>
        <begin position="110"/>
        <end position="202"/>
    </location>
</feature>
<gene>
    <name evidence="9" type="ORF">LCGC14_1565220</name>
</gene>
<dbReference type="EMBL" id="LAZR01012134">
    <property type="protein sequence ID" value="KKM34564.1"/>
    <property type="molecule type" value="Genomic_DNA"/>
</dbReference>
<evidence type="ECO:0000256" key="7">
    <source>
        <dbReference type="ARBA" id="ARBA00023004"/>
    </source>
</evidence>
<comment type="caution">
    <text evidence="9">The sequence shown here is derived from an EMBL/GenBank/DDBJ whole genome shotgun (WGS) entry which is preliminary data.</text>
</comment>
<dbReference type="PIRSF" id="PIRSF000005">
    <property type="entry name" value="Cytochrome_c4"/>
    <property type="match status" value="1"/>
</dbReference>
<dbReference type="InterPro" id="IPR050597">
    <property type="entry name" value="Cytochrome_c_Oxidase_Subunit"/>
</dbReference>
<dbReference type="AlphaFoldDB" id="A0A0F9IL92"/>
<keyword evidence="3" id="KW-0349">Heme</keyword>
<organism evidence="9">
    <name type="scientific">marine sediment metagenome</name>
    <dbReference type="NCBI Taxonomy" id="412755"/>
    <lineage>
        <taxon>unclassified sequences</taxon>
        <taxon>metagenomes</taxon>
        <taxon>ecological metagenomes</taxon>
    </lineage>
</organism>
<evidence type="ECO:0000256" key="2">
    <source>
        <dbReference type="ARBA" id="ARBA00022448"/>
    </source>
</evidence>
<dbReference type="GO" id="GO:0005506">
    <property type="term" value="F:iron ion binding"/>
    <property type="evidence" value="ECO:0007669"/>
    <property type="project" value="InterPro"/>
</dbReference>
<name>A0A0F9IL92_9ZZZZ</name>
<dbReference type="Gene3D" id="1.10.760.10">
    <property type="entry name" value="Cytochrome c-like domain"/>
    <property type="match status" value="2"/>
</dbReference>
<evidence type="ECO:0000256" key="5">
    <source>
        <dbReference type="ARBA" id="ARBA00022764"/>
    </source>
</evidence>
<accession>A0A0F9IL92</accession>
<evidence type="ECO:0000313" key="9">
    <source>
        <dbReference type="EMBL" id="KKM34564.1"/>
    </source>
</evidence>
<dbReference type="GO" id="GO:0020037">
    <property type="term" value="F:heme binding"/>
    <property type="evidence" value="ECO:0007669"/>
    <property type="project" value="InterPro"/>
</dbReference>
<protein>
    <recommendedName>
        <fullName evidence="8">Cytochrome c domain-containing protein</fullName>
    </recommendedName>
</protein>
<keyword evidence="7" id="KW-0408">Iron</keyword>
<dbReference type="Pfam" id="PF00034">
    <property type="entry name" value="Cytochrom_C"/>
    <property type="match status" value="2"/>
</dbReference>
<keyword evidence="6" id="KW-0249">Electron transport</keyword>
<dbReference type="PANTHER" id="PTHR33751:SF9">
    <property type="entry name" value="CYTOCHROME C4"/>
    <property type="match status" value="1"/>
</dbReference>
<keyword evidence="4" id="KW-0479">Metal-binding</keyword>
<evidence type="ECO:0000256" key="1">
    <source>
        <dbReference type="ARBA" id="ARBA00004418"/>
    </source>
</evidence>
<keyword evidence="2" id="KW-0813">Transport</keyword>
<dbReference type="PANTHER" id="PTHR33751">
    <property type="entry name" value="CBB3-TYPE CYTOCHROME C OXIDASE SUBUNIT FIXP"/>
    <property type="match status" value="1"/>
</dbReference>
<dbReference type="PROSITE" id="PS51007">
    <property type="entry name" value="CYTC"/>
    <property type="match status" value="2"/>
</dbReference>
<feature type="domain" description="Cytochrome c" evidence="8">
    <location>
        <begin position="22"/>
        <end position="101"/>
    </location>
</feature>
<dbReference type="SUPFAM" id="SSF46626">
    <property type="entry name" value="Cytochrome c"/>
    <property type="match status" value="2"/>
</dbReference>
<dbReference type="InterPro" id="IPR024167">
    <property type="entry name" value="Cytochrome_c4-like"/>
</dbReference>
<evidence type="ECO:0000256" key="3">
    <source>
        <dbReference type="ARBA" id="ARBA00022617"/>
    </source>
</evidence>